<sequence>MTGPRIERAAAIADTIRAALPDDLADVLVTFDGTQVPQGAPGGAVIVLPPRLTFPTYTQTETTWEVCVTAGPFDNHMVAWDRIDQIIAAIAPGLDFTEAEPSAFQPTAGQALSAYVLTYTDPE</sequence>
<dbReference type="EMBL" id="JABMCE010000049">
    <property type="protein sequence ID" value="NUU12713.1"/>
    <property type="molecule type" value="Genomic_DNA"/>
</dbReference>
<comment type="caution">
    <text evidence="1">The sequence shown here is derived from an EMBL/GenBank/DDBJ whole genome shotgun (WGS) entry which is preliminary data.</text>
</comment>
<evidence type="ECO:0008006" key="3">
    <source>
        <dbReference type="Google" id="ProtNLM"/>
    </source>
</evidence>
<proteinExistence type="predicted"/>
<evidence type="ECO:0000313" key="1">
    <source>
        <dbReference type="EMBL" id="NUU12713.1"/>
    </source>
</evidence>
<dbReference type="RefSeq" id="WP_175350281.1">
    <property type="nucleotide sequence ID" value="NZ_BAAAWQ010000001.1"/>
</dbReference>
<gene>
    <name evidence="1" type="ORF">HP507_02500</name>
</gene>
<evidence type="ECO:0000313" key="2">
    <source>
        <dbReference type="Proteomes" id="UP000573001"/>
    </source>
</evidence>
<accession>A0ABX2M7F8</accession>
<protein>
    <recommendedName>
        <fullName evidence="3">DUF3168 domain-containing protein</fullName>
    </recommendedName>
</protein>
<name>A0ABX2M7F8_9MICO</name>
<dbReference type="Proteomes" id="UP000573001">
    <property type="component" value="Unassembled WGS sequence"/>
</dbReference>
<keyword evidence="2" id="KW-1185">Reference proteome</keyword>
<reference evidence="1 2" key="1">
    <citation type="submission" date="2020-05" db="EMBL/GenBank/DDBJ databases">
        <title>Genome Sequencing of Type Strains.</title>
        <authorList>
            <person name="Lemaire J.F."/>
            <person name="Inderbitzin P."/>
            <person name="Gregorio O.A."/>
            <person name="Collins S.B."/>
            <person name="Wespe N."/>
            <person name="Knight-Connoni V."/>
        </authorList>
    </citation>
    <scope>NUCLEOTIDE SEQUENCE [LARGE SCALE GENOMIC DNA]</scope>
    <source>
        <strain evidence="1 2">ATCC 19096</strain>
    </source>
</reference>
<organism evidence="1 2">
    <name type="scientific">Curtobacterium pusillum</name>
    <dbReference type="NCBI Taxonomy" id="69373"/>
    <lineage>
        <taxon>Bacteria</taxon>
        <taxon>Bacillati</taxon>
        <taxon>Actinomycetota</taxon>
        <taxon>Actinomycetes</taxon>
        <taxon>Micrococcales</taxon>
        <taxon>Microbacteriaceae</taxon>
        <taxon>Curtobacterium</taxon>
    </lineage>
</organism>